<dbReference type="PROSITE" id="PS50213">
    <property type="entry name" value="FAS1"/>
    <property type="match status" value="1"/>
</dbReference>
<organism evidence="2">
    <name type="scientific">uncultured organism</name>
    <dbReference type="NCBI Taxonomy" id="155900"/>
    <lineage>
        <taxon>unclassified sequences</taxon>
        <taxon>environmental samples</taxon>
    </lineage>
</organism>
<dbReference type="Pfam" id="PF02469">
    <property type="entry name" value="Fasciclin"/>
    <property type="match status" value="1"/>
</dbReference>
<dbReference type="InterPro" id="IPR000782">
    <property type="entry name" value="FAS1_domain"/>
</dbReference>
<dbReference type="Gene3D" id="2.30.180.10">
    <property type="entry name" value="FAS1 domain"/>
    <property type="match status" value="1"/>
</dbReference>
<evidence type="ECO:0000313" key="2">
    <source>
        <dbReference type="EMBL" id="QEA05142.1"/>
    </source>
</evidence>
<dbReference type="InterPro" id="IPR050904">
    <property type="entry name" value="Adhesion/Biosynth-related"/>
</dbReference>
<dbReference type="SMART" id="SM00554">
    <property type="entry name" value="FAS1"/>
    <property type="match status" value="1"/>
</dbReference>
<evidence type="ECO:0000259" key="1">
    <source>
        <dbReference type="PROSITE" id="PS50213"/>
    </source>
</evidence>
<dbReference type="FunFam" id="2.30.180.10:FF:000019">
    <property type="entry name" value="Cell surface lipoprotein"/>
    <property type="match status" value="1"/>
</dbReference>
<dbReference type="AlphaFoldDB" id="A0A5B8RCK4"/>
<accession>A0A5B8RCK4</accession>
<dbReference type="PANTHER" id="PTHR10900:SF77">
    <property type="entry name" value="FI19380P1"/>
    <property type="match status" value="1"/>
</dbReference>
<proteinExistence type="predicted"/>
<feature type="domain" description="FAS1" evidence="1">
    <location>
        <begin position="31"/>
        <end position="164"/>
    </location>
</feature>
<dbReference type="SUPFAM" id="SSF82153">
    <property type="entry name" value="FAS1 domain"/>
    <property type="match status" value="1"/>
</dbReference>
<dbReference type="InterPro" id="IPR036378">
    <property type="entry name" value="FAS1_dom_sf"/>
</dbReference>
<name>A0A5B8RCK4_9ZZZZ</name>
<dbReference type="PANTHER" id="PTHR10900">
    <property type="entry name" value="PERIOSTIN-RELATED"/>
    <property type="match status" value="1"/>
</dbReference>
<reference evidence="2" key="1">
    <citation type="submission" date="2019-06" db="EMBL/GenBank/DDBJ databases">
        <authorList>
            <person name="Murdoch R.W."/>
            <person name="Fathepure B."/>
        </authorList>
    </citation>
    <scope>NUCLEOTIDE SEQUENCE</scope>
</reference>
<gene>
    <name evidence="2" type="ORF">KBTEX_01461</name>
</gene>
<dbReference type="EMBL" id="MN079095">
    <property type="protein sequence ID" value="QEA05142.1"/>
    <property type="molecule type" value="Genomic_DNA"/>
</dbReference>
<dbReference type="GO" id="GO:0005615">
    <property type="term" value="C:extracellular space"/>
    <property type="evidence" value="ECO:0007669"/>
    <property type="project" value="TreeGrafter"/>
</dbReference>
<protein>
    <submittedName>
        <fullName evidence="2">Immunogenic protein MPB70</fullName>
    </submittedName>
</protein>
<sequence length="167" mass="17212">MKTLRSLLLAALVSLVPGLAANASEHGMNDAGDIVDVAAGAGQFQTLVTALKAADLVDTLRGEGPFTVFAPTDDAFAKLPDGTVDTLLEPANREKLQAILTYHVVPGMVMAEDAMAADSAATAQGGRLMLAVEDGTLRINDSASVIKADITASNGVIHVIDTVLMPE</sequence>